<reference evidence="2 3" key="1">
    <citation type="submission" date="2024-06" db="EMBL/GenBank/DDBJ databases">
        <title>The Natural Products Discovery Center: Release of the First 8490 Sequenced Strains for Exploring Actinobacteria Biosynthetic Diversity.</title>
        <authorList>
            <person name="Kalkreuter E."/>
            <person name="Kautsar S.A."/>
            <person name="Yang D."/>
            <person name="Bader C.D."/>
            <person name="Teijaro C.N."/>
            <person name="Fluegel L."/>
            <person name="Davis C.M."/>
            <person name="Simpson J.R."/>
            <person name="Lauterbach L."/>
            <person name="Steele A.D."/>
            <person name="Gui C."/>
            <person name="Meng S."/>
            <person name="Li G."/>
            <person name="Viehrig K."/>
            <person name="Ye F."/>
            <person name="Su P."/>
            <person name="Kiefer A.F."/>
            <person name="Nichols A."/>
            <person name="Cepeda A.J."/>
            <person name="Yan W."/>
            <person name="Fan B."/>
            <person name="Jiang Y."/>
            <person name="Adhikari A."/>
            <person name="Zheng C.-J."/>
            <person name="Schuster L."/>
            <person name="Cowan T.M."/>
            <person name="Smanski M.J."/>
            <person name="Chevrette M.G."/>
            <person name="De Carvalho L.P.S."/>
            <person name="Shen B."/>
        </authorList>
    </citation>
    <scope>NUCLEOTIDE SEQUENCE [LARGE SCALE GENOMIC DNA]</scope>
    <source>
        <strain evidence="2 3">NPDC052347</strain>
    </source>
</reference>
<keyword evidence="3" id="KW-1185">Reference proteome</keyword>
<dbReference type="GO" id="GO:0016787">
    <property type="term" value="F:hydrolase activity"/>
    <property type="evidence" value="ECO:0007669"/>
    <property type="project" value="UniProtKB-KW"/>
</dbReference>
<dbReference type="EMBL" id="JBFAUK010000002">
    <property type="protein sequence ID" value="MEV5505706.1"/>
    <property type="molecule type" value="Genomic_DNA"/>
</dbReference>
<evidence type="ECO:0000313" key="2">
    <source>
        <dbReference type="EMBL" id="MEV5505706.1"/>
    </source>
</evidence>
<accession>A0ABV3JS47</accession>
<comment type="caution">
    <text evidence="2">The sequence shown here is derived from an EMBL/GenBank/DDBJ whole genome shotgun (WGS) entry which is preliminary data.</text>
</comment>
<keyword evidence="2" id="KW-0378">Hydrolase</keyword>
<evidence type="ECO:0000313" key="3">
    <source>
        <dbReference type="Proteomes" id="UP001552594"/>
    </source>
</evidence>
<dbReference type="InterPro" id="IPR002925">
    <property type="entry name" value="Dienelactn_hydro"/>
</dbReference>
<dbReference type="Gene3D" id="3.40.50.1820">
    <property type="entry name" value="alpha/beta hydrolase"/>
    <property type="match status" value="1"/>
</dbReference>
<dbReference type="RefSeq" id="WP_241561180.1">
    <property type="nucleotide sequence ID" value="NZ_JBFAUK010000002.1"/>
</dbReference>
<dbReference type="PANTHER" id="PTHR46623:SF10">
    <property type="entry name" value="CARBOXYMETHYLENEBUTENOLIDASE HOMOLOG"/>
    <property type="match status" value="1"/>
</dbReference>
<dbReference type="InterPro" id="IPR029058">
    <property type="entry name" value="AB_hydrolase_fold"/>
</dbReference>
<dbReference type="InterPro" id="IPR051049">
    <property type="entry name" value="Dienelactone_hydrolase-like"/>
</dbReference>
<proteinExistence type="predicted"/>
<feature type="domain" description="Dienelactone hydrolase" evidence="1">
    <location>
        <begin position="25"/>
        <end position="255"/>
    </location>
</feature>
<organism evidence="2 3">
    <name type="scientific">Streptomyces orinoci</name>
    <name type="common">Streptoverticillium orinoci</name>
    <dbReference type="NCBI Taxonomy" id="67339"/>
    <lineage>
        <taxon>Bacteria</taxon>
        <taxon>Bacillati</taxon>
        <taxon>Actinomycetota</taxon>
        <taxon>Actinomycetes</taxon>
        <taxon>Kitasatosporales</taxon>
        <taxon>Streptomycetaceae</taxon>
        <taxon>Streptomyces</taxon>
    </lineage>
</organism>
<dbReference type="Proteomes" id="UP001552594">
    <property type="component" value="Unassembled WGS sequence"/>
</dbReference>
<evidence type="ECO:0000259" key="1">
    <source>
        <dbReference type="Pfam" id="PF01738"/>
    </source>
</evidence>
<dbReference type="PANTHER" id="PTHR46623">
    <property type="entry name" value="CARBOXYMETHYLENEBUTENOLIDASE-RELATED"/>
    <property type="match status" value="1"/>
</dbReference>
<dbReference type="Pfam" id="PF01738">
    <property type="entry name" value="DLH"/>
    <property type="match status" value="1"/>
</dbReference>
<dbReference type="SUPFAM" id="SSF53474">
    <property type="entry name" value="alpha/beta-Hydrolases"/>
    <property type="match status" value="1"/>
</dbReference>
<name>A0ABV3JS47_STRON</name>
<gene>
    <name evidence="2" type="ORF">AB0L16_04410</name>
</gene>
<protein>
    <submittedName>
        <fullName evidence="2">Dienelactone hydrolase family protein</fullName>
        <ecNumber evidence="2">3.1.-.-</ecNumber>
    </submittedName>
</protein>
<sequence length="259" mass="27751">MTTPASELPVAGSSFDLPTPDGAADCYLAHPADGGAYPGVLMYTDAFGLRPRTREMADRLAAFGYAVLVPNVFHRRGRAPVVELPGFIGDEERPVLFKSLMPLVRSLTPEVVTRDAGAYLDWLAASPLVAEGPFGVIGYCMGAVLTMRTAAARPGQVVAGGCFHGGNLVTDSPDSPHLLAGRIRAELYFGHADQDRSMTPQQIATLDRTLTEAGVPFHSEVYRGAHHGYTAKDASPYDAAADARHLHALVRLLRRTLPM</sequence>
<dbReference type="EC" id="3.1.-.-" evidence="2"/>